<evidence type="ECO:0000313" key="2">
    <source>
        <dbReference type="Proteomes" id="UP000051950"/>
    </source>
</evidence>
<dbReference type="EMBL" id="LMZQ01000003">
    <property type="protein sequence ID" value="KRT17086.1"/>
    <property type="molecule type" value="Genomic_DNA"/>
</dbReference>
<comment type="caution">
    <text evidence="1">The sequence shown here is derived from an EMBL/GenBank/DDBJ whole genome shotgun (WGS) entry which is preliminary data.</text>
</comment>
<keyword evidence="2" id="KW-1185">Reference proteome</keyword>
<dbReference type="AlphaFoldDB" id="A0A0T5VT90"/>
<name>A0A0T5VT90_9SPHI</name>
<organism evidence="1 2">
    <name type="scientific">Pedobacter ginsenosidimutans</name>
    <dbReference type="NCBI Taxonomy" id="687842"/>
    <lineage>
        <taxon>Bacteria</taxon>
        <taxon>Pseudomonadati</taxon>
        <taxon>Bacteroidota</taxon>
        <taxon>Sphingobacteriia</taxon>
        <taxon>Sphingobacteriales</taxon>
        <taxon>Sphingobacteriaceae</taxon>
        <taxon>Pedobacter</taxon>
    </lineage>
</organism>
<sequence length="61" mass="6942">MENYTKITILKHKHDFIRLCSCHLGLCSIKIFATEGTEWFILSSSSFAMRMEGKGEFIAIG</sequence>
<evidence type="ECO:0000313" key="1">
    <source>
        <dbReference type="EMBL" id="KRT17086.1"/>
    </source>
</evidence>
<dbReference type="Proteomes" id="UP000051950">
    <property type="component" value="Unassembled WGS sequence"/>
</dbReference>
<accession>A0A0T5VT90</accession>
<protein>
    <submittedName>
        <fullName evidence="1">Uncharacterized protein</fullName>
    </submittedName>
</protein>
<proteinExistence type="predicted"/>
<reference evidence="1 2" key="1">
    <citation type="submission" date="2015-11" db="EMBL/GenBank/DDBJ databases">
        <title>Sequence of Pedobacter ginsenosidimutans.</title>
        <authorList>
            <person name="Carson E."/>
            <person name="Keyser V."/>
            <person name="Newman J."/>
            <person name="Miller J."/>
        </authorList>
    </citation>
    <scope>NUCLEOTIDE SEQUENCE [LARGE SCALE GENOMIC DNA]</scope>
    <source>
        <strain evidence="1 2">KACC 14530</strain>
    </source>
</reference>
<gene>
    <name evidence="1" type="ORF">ASU31_05275</name>
</gene>